<dbReference type="AlphaFoldDB" id="A0A0C2UGH4"/>
<reference evidence="1 2" key="1">
    <citation type="submission" date="2015-01" db="EMBL/GenBank/DDBJ databases">
        <title>Genome Sequence of Magnetospirillum magnetotacticum Strain MS-1.</title>
        <authorList>
            <person name="Marinov G.K."/>
            <person name="Smalley M.D."/>
            <person name="DeSalvo G."/>
        </authorList>
    </citation>
    <scope>NUCLEOTIDE SEQUENCE [LARGE SCALE GENOMIC DNA]</scope>
    <source>
        <strain evidence="1 2">MS-1</strain>
    </source>
</reference>
<evidence type="ECO:0000313" key="2">
    <source>
        <dbReference type="Proteomes" id="UP000031971"/>
    </source>
</evidence>
<organism evidence="1 2">
    <name type="scientific">Paramagnetospirillum magnetotacticum MS-1</name>
    <dbReference type="NCBI Taxonomy" id="272627"/>
    <lineage>
        <taxon>Bacteria</taxon>
        <taxon>Pseudomonadati</taxon>
        <taxon>Pseudomonadota</taxon>
        <taxon>Alphaproteobacteria</taxon>
        <taxon>Rhodospirillales</taxon>
        <taxon>Magnetospirillaceae</taxon>
        <taxon>Paramagnetospirillum</taxon>
    </lineage>
</organism>
<keyword evidence="2" id="KW-1185">Reference proteome</keyword>
<dbReference type="Proteomes" id="UP000031971">
    <property type="component" value="Unassembled WGS sequence"/>
</dbReference>
<accession>A0A0C2UGH4</accession>
<proteinExistence type="predicted"/>
<gene>
    <name evidence="1" type="ORF">CCC_03230</name>
</gene>
<sequence length="173" mass="19020">MSDADLISRLQGFPAPACRCASAAETGHHERNCLAGLLTESVAEIGRLRAENARLSSMTVTGAPGRGAERQVWVRLMCYYGSDGVWNSDDETAEPAPVLLSPGLKSEIVAWKNSLDRVEAVTPAVTEAFQTRALNIGRRIKEEMPGWKVVYIDRTKSGADIRNKDYFEHEVTL</sequence>
<name>A0A0C2UGH4_PARME</name>
<comment type="caution">
    <text evidence="1">The sequence shown here is derived from an EMBL/GenBank/DDBJ whole genome shotgun (WGS) entry which is preliminary data.</text>
</comment>
<evidence type="ECO:0000313" key="1">
    <source>
        <dbReference type="EMBL" id="KIM00628.1"/>
    </source>
</evidence>
<dbReference type="EMBL" id="JXSL01000009">
    <property type="protein sequence ID" value="KIM00628.1"/>
    <property type="molecule type" value="Genomic_DNA"/>
</dbReference>
<dbReference type="STRING" id="272627.CCC_03230"/>
<dbReference type="RefSeq" id="WP_009868417.1">
    <property type="nucleotide sequence ID" value="NZ_JXSL01000009.1"/>
</dbReference>
<protein>
    <submittedName>
        <fullName evidence="1">Uncharacterized protein</fullName>
    </submittedName>
</protein>
<dbReference type="OrthoDB" id="8448837at2"/>